<gene>
    <name evidence="2" type="ORF">Val02_35840</name>
</gene>
<proteinExistence type="predicted"/>
<feature type="transmembrane region" description="Helical" evidence="1">
    <location>
        <begin position="28"/>
        <end position="50"/>
    </location>
</feature>
<keyword evidence="3" id="KW-1185">Reference proteome</keyword>
<dbReference type="AlphaFoldDB" id="A0A8J3YM93"/>
<keyword evidence="1" id="KW-1133">Transmembrane helix</keyword>
<dbReference type="RefSeq" id="WP_203900220.1">
    <property type="nucleotide sequence ID" value="NZ_BOPF01000012.1"/>
</dbReference>
<evidence type="ECO:0000256" key="1">
    <source>
        <dbReference type="SAM" id="Phobius"/>
    </source>
</evidence>
<keyword evidence="1" id="KW-0472">Membrane</keyword>
<reference evidence="2" key="1">
    <citation type="submission" date="2021-01" db="EMBL/GenBank/DDBJ databases">
        <title>Whole genome shotgun sequence of Virgisporangium aliadipatigenens NBRC 105644.</title>
        <authorList>
            <person name="Komaki H."/>
            <person name="Tamura T."/>
        </authorList>
    </citation>
    <scope>NUCLEOTIDE SEQUENCE</scope>
    <source>
        <strain evidence="2">NBRC 105644</strain>
    </source>
</reference>
<sequence>MPKPGWLLRRRDKIVEEVRRNREGGHKVPTWVLAVVLVAFVGAWAAVIIFS</sequence>
<name>A0A8J3YM93_9ACTN</name>
<evidence type="ECO:0000313" key="3">
    <source>
        <dbReference type="Proteomes" id="UP000619260"/>
    </source>
</evidence>
<accession>A0A8J3YM93</accession>
<dbReference type="Proteomes" id="UP000619260">
    <property type="component" value="Unassembled WGS sequence"/>
</dbReference>
<protein>
    <submittedName>
        <fullName evidence="2">Uncharacterized protein</fullName>
    </submittedName>
</protein>
<evidence type="ECO:0000313" key="2">
    <source>
        <dbReference type="EMBL" id="GIJ46698.1"/>
    </source>
</evidence>
<keyword evidence="1" id="KW-0812">Transmembrane</keyword>
<organism evidence="2 3">
    <name type="scientific">Virgisporangium aliadipatigenens</name>
    <dbReference type="NCBI Taxonomy" id="741659"/>
    <lineage>
        <taxon>Bacteria</taxon>
        <taxon>Bacillati</taxon>
        <taxon>Actinomycetota</taxon>
        <taxon>Actinomycetes</taxon>
        <taxon>Micromonosporales</taxon>
        <taxon>Micromonosporaceae</taxon>
        <taxon>Virgisporangium</taxon>
    </lineage>
</organism>
<comment type="caution">
    <text evidence="2">The sequence shown here is derived from an EMBL/GenBank/DDBJ whole genome shotgun (WGS) entry which is preliminary data.</text>
</comment>
<dbReference type="EMBL" id="BOPF01000012">
    <property type="protein sequence ID" value="GIJ46698.1"/>
    <property type="molecule type" value="Genomic_DNA"/>
</dbReference>